<feature type="transmembrane region" description="Helical" evidence="5">
    <location>
        <begin position="12"/>
        <end position="30"/>
    </location>
</feature>
<evidence type="ECO:0000313" key="8">
    <source>
        <dbReference type="Proteomes" id="UP000614490"/>
    </source>
</evidence>
<name>A0A931MTK0_9BACI</name>
<organism evidence="7 8">
    <name type="scientific">Halobacillus yeomjeoni</name>
    <dbReference type="NCBI Taxonomy" id="311194"/>
    <lineage>
        <taxon>Bacteria</taxon>
        <taxon>Bacillati</taxon>
        <taxon>Bacillota</taxon>
        <taxon>Bacilli</taxon>
        <taxon>Bacillales</taxon>
        <taxon>Bacillaceae</taxon>
        <taxon>Halobacillus</taxon>
    </lineage>
</organism>
<evidence type="ECO:0000256" key="4">
    <source>
        <dbReference type="ARBA" id="ARBA00061089"/>
    </source>
</evidence>
<dbReference type="InterPro" id="IPR004843">
    <property type="entry name" value="Calcineurin-like_PHP"/>
</dbReference>
<dbReference type="GO" id="GO:0009245">
    <property type="term" value="P:lipid A biosynthetic process"/>
    <property type="evidence" value="ECO:0007669"/>
    <property type="project" value="TreeGrafter"/>
</dbReference>
<dbReference type="GO" id="GO:0046872">
    <property type="term" value="F:metal ion binding"/>
    <property type="evidence" value="ECO:0007669"/>
    <property type="project" value="UniProtKB-KW"/>
</dbReference>
<dbReference type="InterPro" id="IPR051158">
    <property type="entry name" value="Metallophosphoesterase_sf"/>
</dbReference>
<evidence type="ECO:0000256" key="5">
    <source>
        <dbReference type="SAM" id="Phobius"/>
    </source>
</evidence>
<dbReference type="GO" id="GO:0008758">
    <property type="term" value="F:UDP-2,3-diacylglucosamine hydrolase activity"/>
    <property type="evidence" value="ECO:0007669"/>
    <property type="project" value="TreeGrafter"/>
</dbReference>
<keyword evidence="2" id="KW-0479">Metal-binding</keyword>
<proteinExistence type="inferred from homology"/>
<gene>
    <name evidence="7" type="ORF">H0267_01920</name>
</gene>
<comment type="similarity">
    <text evidence="4">Belongs to the metallophosphoesterase superfamily.</text>
</comment>
<keyword evidence="3" id="KW-0378">Hydrolase</keyword>
<dbReference type="FunFam" id="3.60.21.10:FF:000028">
    <property type="entry name" value="Putative metallophosphoesterase"/>
    <property type="match status" value="1"/>
</dbReference>
<dbReference type="AlphaFoldDB" id="A0A931MTK0"/>
<dbReference type="InterPro" id="IPR029052">
    <property type="entry name" value="Metallo-depent_PP-like"/>
</dbReference>
<comment type="cofactor">
    <cofactor evidence="1">
        <name>a divalent metal cation</name>
        <dbReference type="ChEBI" id="CHEBI:60240"/>
    </cofactor>
</comment>
<dbReference type="Proteomes" id="UP000614490">
    <property type="component" value="Unassembled WGS sequence"/>
</dbReference>
<dbReference type="PANTHER" id="PTHR31302">
    <property type="entry name" value="TRANSMEMBRANE PROTEIN WITH METALLOPHOSPHOESTERASE DOMAIN-RELATED"/>
    <property type="match status" value="1"/>
</dbReference>
<accession>A0A931MTK0</accession>
<keyword evidence="5" id="KW-0472">Membrane</keyword>
<evidence type="ECO:0000256" key="3">
    <source>
        <dbReference type="ARBA" id="ARBA00022801"/>
    </source>
</evidence>
<evidence type="ECO:0000256" key="1">
    <source>
        <dbReference type="ARBA" id="ARBA00001968"/>
    </source>
</evidence>
<dbReference type="CDD" id="cd07385">
    <property type="entry name" value="MPP_YkuE_C"/>
    <property type="match status" value="1"/>
</dbReference>
<feature type="domain" description="Calcineurin-like phosphoesterase" evidence="6">
    <location>
        <begin position="57"/>
        <end position="222"/>
    </location>
</feature>
<dbReference type="SUPFAM" id="SSF56300">
    <property type="entry name" value="Metallo-dependent phosphatases"/>
    <property type="match status" value="1"/>
</dbReference>
<keyword evidence="5" id="KW-1133">Transmembrane helix</keyword>
<comment type="caution">
    <text evidence="7">The sequence shown here is derived from an EMBL/GenBank/DDBJ whole genome shotgun (WGS) entry which is preliminary data.</text>
</comment>
<reference evidence="7 8" key="1">
    <citation type="journal article" date="2005" name="Int. J. Syst. Evol. Microbiol.">
        <title>Halobacillus yeomjeoni sp. nov., isolated from a marine solar saltern in Korea.</title>
        <authorList>
            <person name="Yoon J.H."/>
            <person name="Kang S.J."/>
            <person name="Lee C.H."/>
            <person name="Oh H.W."/>
            <person name="Oh T.K."/>
        </authorList>
    </citation>
    <scope>NUCLEOTIDE SEQUENCE [LARGE SCALE GENOMIC DNA]</scope>
    <source>
        <strain evidence="7 8">KCTC 3957</strain>
    </source>
</reference>
<protein>
    <submittedName>
        <fullName evidence="7">Metallophosphoesterase</fullName>
    </submittedName>
</protein>
<dbReference type="Pfam" id="PF00149">
    <property type="entry name" value="Metallophos"/>
    <property type="match status" value="1"/>
</dbReference>
<dbReference type="PANTHER" id="PTHR31302:SF25">
    <property type="entry name" value="PHOSPHOESTERASE"/>
    <property type="match status" value="1"/>
</dbReference>
<sequence length="292" mass="33020">MKISRRTFIKRTLKSIVGILGLTGAGYYYARFIEPDLLTVQRYKLESERIPLSFDQFKIIQFSDTHIGFHYDLKQLNKLINTINNESPDLILFTGDLVDAPHQYTFTNELPFLLSQLKAPSGKYWIYGNHDHGGYGTEKIQSVMEDGGFQLLKNQHTSIHNKNDSFILAGLDDIMLGKPDLSKTLEGVDDQAYTMLLVHEPDVADQVRNTSVDVQLSGHSHGGQIQLPFYGPAVTPPYAQKYIEGHHSVRPGLDLYISRGIGMTRMPYRFLCLPEISVFQLQAIPKSSSIQE</sequence>
<keyword evidence="5" id="KW-0812">Transmembrane</keyword>
<dbReference type="GO" id="GO:0016020">
    <property type="term" value="C:membrane"/>
    <property type="evidence" value="ECO:0007669"/>
    <property type="project" value="GOC"/>
</dbReference>
<evidence type="ECO:0000259" key="6">
    <source>
        <dbReference type="Pfam" id="PF00149"/>
    </source>
</evidence>
<dbReference type="EMBL" id="JADZSC010000001">
    <property type="protein sequence ID" value="MBH0228958.1"/>
    <property type="molecule type" value="Genomic_DNA"/>
</dbReference>
<evidence type="ECO:0000256" key="2">
    <source>
        <dbReference type="ARBA" id="ARBA00022723"/>
    </source>
</evidence>
<keyword evidence="8" id="KW-1185">Reference proteome</keyword>
<evidence type="ECO:0000313" key="7">
    <source>
        <dbReference type="EMBL" id="MBH0228958.1"/>
    </source>
</evidence>
<dbReference type="Gene3D" id="3.60.21.10">
    <property type="match status" value="1"/>
</dbReference>